<dbReference type="InterPro" id="IPR010982">
    <property type="entry name" value="Lambda_DNA-bd_dom_sf"/>
</dbReference>
<accession>A0AA40XA49</accession>
<reference evidence="2" key="1">
    <citation type="submission" date="2020-11" db="EMBL/GenBank/DDBJ databases">
        <title>Antibiotic susceptibility profiles of Pediococcus pentosaceus from various origins and their implications for the safety assessment of strains with food-technology applications.</title>
        <authorList>
            <person name="Shani N."/>
            <person name="Oberhaensli S."/>
            <person name="Arias E."/>
        </authorList>
    </citation>
    <scope>NUCLEOTIDE SEQUENCE</scope>
    <source>
        <strain evidence="2">FAM 19164</strain>
    </source>
</reference>
<dbReference type="GO" id="GO:0003677">
    <property type="term" value="F:DNA binding"/>
    <property type="evidence" value="ECO:0007669"/>
    <property type="project" value="InterPro"/>
</dbReference>
<dbReference type="InterPro" id="IPR001387">
    <property type="entry name" value="Cro/C1-type_HTH"/>
</dbReference>
<name>A0AA40XA49_PEDPE</name>
<dbReference type="Proteomes" id="UP000743107">
    <property type="component" value="Unassembled WGS sequence"/>
</dbReference>
<sequence length="114" mass="12966">MTLFDRTKEIIKKRGMSVSEVERKAGLSENYLYTWKKSDNPRKKSIESVAKVLGVSVDYLLGKEEKATNKDYDGEVEEALNSARMYQGKPISDAQRETIKGIVKAYLDAQDKDK</sequence>
<dbReference type="SMART" id="SM00530">
    <property type="entry name" value="HTH_XRE"/>
    <property type="match status" value="1"/>
</dbReference>
<dbReference type="CDD" id="cd00093">
    <property type="entry name" value="HTH_XRE"/>
    <property type="match status" value="1"/>
</dbReference>
<dbReference type="EMBL" id="JADOFV010000004">
    <property type="protein sequence ID" value="MBF7127594.1"/>
    <property type="molecule type" value="Genomic_DNA"/>
</dbReference>
<evidence type="ECO:0000313" key="2">
    <source>
        <dbReference type="EMBL" id="MBF7127594.1"/>
    </source>
</evidence>
<dbReference type="PROSITE" id="PS50943">
    <property type="entry name" value="HTH_CROC1"/>
    <property type="match status" value="1"/>
</dbReference>
<dbReference type="RefSeq" id="WP_195751984.1">
    <property type="nucleotide sequence ID" value="NZ_JADOFV010000004.1"/>
</dbReference>
<proteinExistence type="predicted"/>
<dbReference type="Gene3D" id="1.10.260.40">
    <property type="entry name" value="lambda repressor-like DNA-binding domains"/>
    <property type="match status" value="1"/>
</dbReference>
<feature type="domain" description="HTH cro/C1-type" evidence="1">
    <location>
        <begin position="8"/>
        <end position="60"/>
    </location>
</feature>
<dbReference type="SUPFAM" id="SSF47413">
    <property type="entry name" value="lambda repressor-like DNA-binding domains"/>
    <property type="match status" value="1"/>
</dbReference>
<evidence type="ECO:0000313" key="3">
    <source>
        <dbReference type="Proteomes" id="UP000743107"/>
    </source>
</evidence>
<gene>
    <name evidence="2" type="ORF">ITQ97_07235</name>
</gene>
<evidence type="ECO:0000259" key="1">
    <source>
        <dbReference type="PROSITE" id="PS50943"/>
    </source>
</evidence>
<dbReference type="Pfam" id="PF01381">
    <property type="entry name" value="HTH_3"/>
    <property type="match status" value="1"/>
</dbReference>
<comment type="caution">
    <text evidence="2">The sequence shown here is derived from an EMBL/GenBank/DDBJ whole genome shotgun (WGS) entry which is preliminary data.</text>
</comment>
<organism evidence="2 3">
    <name type="scientific">Pediococcus pentosaceus</name>
    <dbReference type="NCBI Taxonomy" id="1255"/>
    <lineage>
        <taxon>Bacteria</taxon>
        <taxon>Bacillati</taxon>
        <taxon>Bacillota</taxon>
        <taxon>Bacilli</taxon>
        <taxon>Lactobacillales</taxon>
        <taxon>Lactobacillaceae</taxon>
        <taxon>Pediococcus</taxon>
    </lineage>
</organism>
<dbReference type="AlphaFoldDB" id="A0AA40XA49"/>
<protein>
    <submittedName>
        <fullName evidence="2">Helix-turn-helix transcriptional regulator</fullName>
    </submittedName>
</protein>